<name>A0A193QGA4_SODGM</name>
<dbReference type="EMBL" id="LN854557">
    <property type="protein sequence ID" value="CRL44178.1"/>
    <property type="molecule type" value="Genomic_DNA"/>
</dbReference>
<sequence length="83" mass="10005">MRSRSRGRGGIVKYGMKFLSHRRRVGHAFDLRLDVPFRRQLFTYFCQCIAQRLADFHRANFSKLMFQTVIQRRRLIDPMITDL</sequence>
<accession>A0A193QGA4</accession>
<reference evidence="1 2" key="1">
    <citation type="submission" date="2015-05" db="EMBL/GenBank/DDBJ databases">
        <authorList>
            <person name="Goodhead I."/>
        </authorList>
    </citation>
    <scope>NUCLEOTIDE SEQUENCE [LARGE SCALE GENOMIC DNA]</scope>
    <source>
        <strain evidence="2">morsitans</strain>
    </source>
</reference>
<organism evidence="1 2">
    <name type="scientific">Sodalis glossinidius (strain morsitans)</name>
    <dbReference type="NCBI Taxonomy" id="343509"/>
    <lineage>
        <taxon>Bacteria</taxon>
        <taxon>Pseudomonadati</taxon>
        <taxon>Pseudomonadota</taxon>
        <taxon>Gammaproteobacteria</taxon>
        <taxon>Enterobacterales</taxon>
        <taxon>Bruguierivoracaceae</taxon>
        <taxon>Sodalis</taxon>
    </lineage>
</organism>
<gene>
    <name evidence="1" type="ORF">SGGMMB4_01127</name>
</gene>
<evidence type="ECO:0000313" key="2">
    <source>
        <dbReference type="Proteomes" id="UP000245838"/>
    </source>
</evidence>
<proteinExistence type="predicted"/>
<protein>
    <submittedName>
        <fullName evidence="1">Uncharacterized protein</fullName>
    </submittedName>
</protein>
<evidence type="ECO:0000313" key="1">
    <source>
        <dbReference type="EMBL" id="CRL44178.1"/>
    </source>
</evidence>
<dbReference type="Proteomes" id="UP000245838">
    <property type="component" value="Chromosome sggmmb4_Chromosome"/>
</dbReference>
<dbReference type="AlphaFoldDB" id="A0A193QGA4"/>